<keyword evidence="3 7" id="KW-0808">Transferase</keyword>
<dbReference type="UniPathway" id="UPA00060">
    <property type="reaction ID" value="UER00597"/>
</dbReference>
<keyword evidence="6 7" id="KW-0067">ATP-binding</keyword>
<dbReference type="SUPFAM" id="SSF63862">
    <property type="entry name" value="Thiamin pyrophosphokinase, substrate-binding domain"/>
    <property type="match status" value="1"/>
</dbReference>
<evidence type="ECO:0000259" key="8">
    <source>
        <dbReference type="SMART" id="SM00983"/>
    </source>
</evidence>
<dbReference type="InterPro" id="IPR036371">
    <property type="entry name" value="TPK_B1-bd_sf"/>
</dbReference>
<proteinExistence type="inferred from homology"/>
<dbReference type="GO" id="GO:0004788">
    <property type="term" value="F:thiamine diphosphokinase activity"/>
    <property type="evidence" value="ECO:0007669"/>
    <property type="project" value="UniProtKB-UniRule"/>
</dbReference>
<comment type="similarity">
    <text evidence="2 7">Belongs to the thiamine pyrophosphokinase family.</text>
</comment>
<dbReference type="InterPro" id="IPR007371">
    <property type="entry name" value="TPK_catalytic"/>
</dbReference>
<accession>A7THL6</accession>
<dbReference type="OrthoDB" id="25149at2759"/>
<evidence type="ECO:0000256" key="1">
    <source>
        <dbReference type="ARBA" id="ARBA00005078"/>
    </source>
</evidence>
<dbReference type="Gene3D" id="2.60.120.320">
    <property type="entry name" value="Thiamin pyrophosphokinase, thiamin-binding domain"/>
    <property type="match status" value="1"/>
</dbReference>
<dbReference type="InterPro" id="IPR006282">
    <property type="entry name" value="Thi_PPkinase"/>
</dbReference>
<comment type="catalytic activity">
    <reaction evidence="7">
        <text>thiamine + ATP = thiamine diphosphate + AMP + H(+)</text>
        <dbReference type="Rhea" id="RHEA:11576"/>
        <dbReference type="ChEBI" id="CHEBI:15378"/>
        <dbReference type="ChEBI" id="CHEBI:18385"/>
        <dbReference type="ChEBI" id="CHEBI:30616"/>
        <dbReference type="ChEBI" id="CHEBI:58937"/>
        <dbReference type="ChEBI" id="CHEBI:456215"/>
    </reaction>
</comment>
<dbReference type="SUPFAM" id="SSF63999">
    <property type="entry name" value="Thiamin pyrophosphokinase, catalytic domain"/>
    <property type="match status" value="1"/>
</dbReference>
<dbReference type="PANTHER" id="PTHR13622">
    <property type="entry name" value="THIAMIN PYROPHOSPHOKINASE"/>
    <property type="match status" value="1"/>
</dbReference>
<dbReference type="InterPro" id="IPR036759">
    <property type="entry name" value="TPK_catalytic_sf"/>
</dbReference>
<dbReference type="InterPro" id="IPR016966">
    <property type="entry name" value="Thiamin_pyrophosphokinase_euk"/>
</dbReference>
<name>A7THL6_VANPO</name>
<comment type="pathway">
    <text evidence="1 7">Cofactor biosynthesis; thiamine diphosphate biosynthesis; thiamine diphosphate from thiamine: step 1/1.</text>
</comment>
<dbReference type="KEGG" id="vpo:Kpol_543p11"/>
<dbReference type="InterPro" id="IPR007373">
    <property type="entry name" value="Thiamin_PyroPKinase_B1-bd"/>
</dbReference>
<reference evidence="9 10" key="1">
    <citation type="journal article" date="2007" name="Proc. Natl. Acad. Sci. U.S.A.">
        <title>Independent sorting-out of thousands of duplicated gene pairs in two yeast species descended from a whole-genome duplication.</title>
        <authorList>
            <person name="Scannell D.R."/>
            <person name="Frank A.C."/>
            <person name="Conant G.C."/>
            <person name="Byrne K.P."/>
            <person name="Woolfit M."/>
            <person name="Wolfe K.H."/>
        </authorList>
    </citation>
    <scope>NUCLEOTIDE SEQUENCE [LARGE SCALE GENOMIC DNA]</scope>
    <source>
        <strain evidence="10">ATCC 22028 / DSM 70294 / BCRC 21397 / CBS 2163 / NBRC 10782 / NRRL Y-8283 / UCD 57-17</strain>
    </source>
</reference>
<dbReference type="GO" id="GO:0005524">
    <property type="term" value="F:ATP binding"/>
    <property type="evidence" value="ECO:0007669"/>
    <property type="project" value="UniProtKB-UniRule"/>
</dbReference>
<dbReference type="EMBL" id="DS480392">
    <property type="protein sequence ID" value="EDO18182.1"/>
    <property type="molecule type" value="Genomic_DNA"/>
</dbReference>
<dbReference type="Pfam" id="PF04263">
    <property type="entry name" value="TPK_catalytic"/>
    <property type="match status" value="1"/>
</dbReference>
<evidence type="ECO:0000256" key="7">
    <source>
        <dbReference type="PIRNR" id="PIRNR031057"/>
    </source>
</evidence>
<dbReference type="PIRSF" id="PIRSF031057">
    <property type="entry name" value="Thiamin_pyrophosphokinase"/>
    <property type="match status" value="1"/>
</dbReference>
<evidence type="ECO:0000256" key="2">
    <source>
        <dbReference type="ARBA" id="ARBA00006785"/>
    </source>
</evidence>
<evidence type="ECO:0000256" key="5">
    <source>
        <dbReference type="ARBA" id="ARBA00022777"/>
    </source>
</evidence>
<keyword evidence="10" id="KW-1185">Reference proteome</keyword>
<organism evidence="10">
    <name type="scientific">Vanderwaltozyma polyspora (strain ATCC 22028 / DSM 70294 / BCRC 21397 / CBS 2163 / NBRC 10782 / NRRL Y-8283 / UCD 57-17)</name>
    <name type="common">Kluyveromyces polysporus</name>
    <dbReference type="NCBI Taxonomy" id="436907"/>
    <lineage>
        <taxon>Eukaryota</taxon>
        <taxon>Fungi</taxon>
        <taxon>Dikarya</taxon>
        <taxon>Ascomycota</taxon>
        <taxon>Saccharomycotina</taxon>
        <taxon>Saccharomycetes</taxon>
        <taxon>Saccharomycetales</taxon>
        <taxon>Saccharomycetaceae</taxon>
        <taxon>Vanderwaltozyma</taxon>
    </lineage>
</organism>
<evidence type="ECO:0000256" key="6">
    <source>
        <dbReference type="ARBA" id="ARBA00022840"/>
    </source>
</evidence>
<dbReference type="SMART" id="SM00983">
    <property type="entry name" value="TPK_B1_binding"/>
    <property type="match status" value="1"/>
</dbReference>
<keyword evidence="4 7" id="KW-0547">Nucleotide-binding</keyword>
<dbReference type="HOGENOM" id="CLU_044237_0_0_1"/>
<evidence type="ECO:0000313" key="9">
    <source>
        <dbReference type="EMBL" id="EDO18182.1"/>
    </source>
</evidence>
<dbReference type="GeneID" id="5546456"/>
<sequence length="317" mass="35969">MSETCVENDDRFEVNCDGINIIRTLSVESMLKPVSTVDSALLILNQEIAIGPLFLKLWSQYDLIVCADGGANRLFNYFKEDELQRQKYIPDYIIGDFDSLDLDVKHYYQNAGVVTIKQSSQYSTDFTKCAHLISLHFNLPDFKLMLKSSDVSENHGIEGEKGIHTLYYQMKEQHDSKQFNKISLLALGGIDGRFDQTIHSITQFYTLEKSDPYIDLYYLTPTDIIFMVQAGGILLTYPTLFRDTCIGNCGVLPIAAPSEIIESRGLKWDVSNWKTSITTGQVSSSNRFAGFNKCYINVKENVIMNIEIKLQNLTNNI</sequence>
<protein>
    <recommendedName>
        <fullName evidence="7">Thiamine pyrophosphokinase</fullName>
        <ecNumber evidence="7">2.7.6.2</ecNumber>
    </recommendedName>
</protein>
<feature type="domain" description="Thiamin pyrophosphokinase thiamin-binding" evidence="8">
    <location>
        <begin position="231"/>
        <end position="304"/>
    </location>
</feature>
<dbReference type="AlphaFoldDB" id="A7THL6"/>
<keyword evidence="5 7" id="KW-0418">Kinase</keyword>
<dbReference type="PhylomeDB" id="A7THL6"/>
<dbReference type="eggNOG" id="KOG3153">
    <property type="taxonomic scope" value="Eukaryota"/>
</dbReference>
<dbReference type="GO" id="GO:0006772">
    <property type="term" value="P:thiamine metabolic process"/>
    <property type="evidence" value="ECO:0007669"/>
    <property type="project" value="InterPro"/>
</dbReference>
<evidence type="ECO:0000256" key="4">
    <source>
        <dbReference type="ARBA" id="ARBA00022741"/>
    </source>
</evidence>
<dbReference type="Proteomes" id="UP000000267">
    <property type="component" value="Unassembled WGS sequence"/>
</dbReference>
<dbReference type="RefSeq" id="XP_001646040.1">
    <property type="nucleotide sequence ID" value="XM_001645990.1"/>
</dbReference>
<dbReference type="Gene3D" id="3.40.50.10240">
    <property type="entry name" value="Thiamin pyrophosphokinase, catalytic domain"/>
    <property type="match status" value="1"/>
</dbReference>
<dbReference type="EC" id="2.7.6.2" evidence="7"/>
<dbReference type="FunCoup" id="A7THL6">
    <property type="interactions" value="300"/>
</dbReference>
<dbReference type="Pfam" id="PF04265">
    <property type="entry name" value="TPK_B1_binding"/>
    <property type="match status" value="1"/>
</dbReference>
<dbReference type="CDD" id="cd07995">
    <property type="entry name" value="TPK"/>
    <property type="match status" value="1"/>
</dbReference>
<dbReference type="InParanoid" id="A7THL6"/>
<dbReference type="PANTHER" id="PTHR13622:SF8">
    <property type="entry name" value="THIAMIN PYROPHOSPHOKINASE 1"/>
    <property type="match status" value="1"/>
</dbReference>
<gene>
    <name evidence="9" type="ORF">Kpol_543p11</name>
</gene>
<dbReference type="STRING" id="436907.A7THL6"/>
<dbReference type="GO" id="GO:0030975">
    <property type="term" value="F:thiamine binding"/>
    <property type="evidence" value="ECO:0007669"/>
    <property type="project" value="UniProtKB-UniRule"/>
</dbReference>
<evidence type="ECO:0000256" key="3">
    <source>
        <dbReference type="ARBA" id="ARBA00022679"/>
    </source>
</evidence>
<dbReference type="GO" id="GO:0009229">
    <property type="term" value="P:thiamine diphosphate biosynthetic process"/>
    <property type="evidence" value="ECO:0007669"/>
    <property type="project" value="UniProtKB-UniRule"/>
</dbReference>
<dbReference type="GO" id="GO:0016301">
    <property type="term" value="F:kinase activity"/>
    <property type="evidence" value="ECO:0007669"/>
    <property type="project" value="UniProtKB-UniRule"/>
</dbReference>
<evidence type="ECO:0000313" key="10">
    <source>
        <dbReference type="Proteomes" id="UP000000267"/>
    </source>
</evidence>
<dbReference type="OMA" id="TDMCKAL"/>